<accession>A0A846QNX8</accession>
<evidence type="ECO:0000313" key="10">
    <source>
        <dbReference type="EMBL" id="NJB68887.1"/>
    </source>
</evidence>
<dbReference type="PANTHER" id="PTHR33908">
    <property type="entry name" value="MANNOSYLTRANSFERASE YKCB-RELATED"/>
    <property type="match status" value="1"/>
</dbReference>
<dbReference type="Pfam" id="PF13231">
    <property type="entry name" value="PMT_2"/>
    <property type="match status" value="1"/>
</dbReference>
<feature type="transmembrane region" description="Helical" evidence="8">
    <location>
        <begin position="347"/>
        <end position="364"/>
    </location>
</feature>
<keyword evidence="2" id="KW-1003">Cell membrane</keyword>
<keyword evidence="3" id="KW-0328">Glycosyltransferase</keyword>
<comment type="subcellular location">
    <subcellularLocation>
        <location evidence="1">Cell membrane</location>
        <topology evidence="1">Multi-pass membrane protein</topology>
    </subcellularLocation>
</comment>
<evidence type="ECO:0000313" key="11">
    <source>
        <dbReference type="Proteomes" id="UP000580856"/>
    </source>
</evidence>
<keyword evidence="4" id="KW-0808">Transferase</keyword>
<evidence type="ECO:0000256" key="3">
    <source>
        <dbReference type="ARBA" id="ARBA00022676"/>
    </source>
</evidence>
<evidence type="ECO:0000256" key="1">
    <source>
        <dbReference type="ARBA" id="ARBA00004651"/>
    </source>
</evidence>
<feature type="transmembrane region" description="Helical" evidence="8">
    <location>
        <begin position="96"/>
        <end position="115"/>
    </location>
</feature>
<gene>
    <name evidence="10" type="ORF">GGQ74_002560</name>
</gene>
<keyword evidence="11" id="KW-1185">Reference proteome</keyword>
<feature type="transmembrane region" description="Helical" evidence="8">
    <location>
        <begin position="43"/>
        <end position="60"/>
    </location>
</feature>
<dbReference type="InterPro" id="IPR038731">
    <property type="entry name" value="RgtA/B/C-like"/>
</dbReference>
<evidence type="ECO:0000256" key="8">
    <source>
        <dbReference type="SAM" id="Phobius"/>
    </source>
</evidence>
<evidence type="ECO:0000256" key="6">
    <source>
        <dbReference type="ARBA" id="ARBA00022989"/>
    </source>
</evidence>
<keyword evidence="5 8" id="KW-0812">Transmembrane</keyword>
<keyword evidence="6 8" id="KW-1133">Transmembrane helix</keyword>
<sequence>MAGVLILFTTLARVAFVLSGQLDLVQDEAQYWDWSRTFQLSYFTKGPLIAWIIGGGTAIFGDTPLGVRFGAIAGAALTQIIVYLGIARLWGRPRLAFLSLVVLNCSLLAMASGILMTTDNPLLVCWYGALFSLYWASREPERHLPYVLLALTLCVGTLAKYMMLAFVPTVIVYVWLLRRKGLCEPMLVRRLAVACLVGTVGGLVPIVNWNLQNDFAGLRHVLHLGGMAGSRAETFLRLDKFPEYIGSQIGLLLPWWFLYMMFGAVAVVRSLADAPGRGVRSVEGLGYRQKALLAAGFWPIWGFFILWSFHTKINPNWSAVSYASGFILAAAAWDAVWRRRGWRNWRVWPWPFVGLALMGMLMLHDTFPLPWRYDGRLPMVGEVHIENPILHLKGWDDLGRKVDELRRTRFENPDNVFFFGDNYDVTAALSWNVPGKERAFCLPGGRRLNQYDLWPGPEGREGWDAIFVRKKFSGPRDSLLERFARYETIQYQSQHGDRPARRFTIYLCYGFSGQWPPAQGTDY</sequence>
<comment type="caution">
    <text evidence="10">The sequence shown here is derived from an EMBL/GenBank/DDBJ whole genome shotgun (WGS) entry which is preliminary data.</text>
</comment>
<feature type="transmembrane region" description="Helical" evidence="8">
    <location>
        <begin position="292"/>
        <end position="310"/>
    </location>
</feature>
<feature type="transmembrane region" description="Helical" evidence="8">
    <location>
        <begin position="316"/>
        <end position="335"/>
    </location>
</feature>
<dbReference type="GO" id="GO:0005886">
    <property type="term" value="C:plasma membrane"/>
    <property type="evidence" value="ECO:0007669"/>
    <property type="project" value="UniProtKB-SubCell"/>
</dbReference>
<dbReference type="AlphaFoldDB" id="A0A846QNX8"/>
<evidence type="ECO:0000256" key="2">
    <source>
        <dbReference type="ARBA" id="ARBA00022475"/>
    </source>
</evidence>
<evidence type="ECO:0000256" key="5">
    <source>
        <dbReference type="ARBA" id="ARBA00022692"/>
    </source>
</evidence>
<name>A0A846QNX8_9BACT</name>
<dbReference type="RefSeq" id="WP_245168246.1">
    <property type="nucleotide sequence ID" value="NZ_JAATJA010000002.1"/>
</dbReference>
<evidence type="ECO:0000259" key="9">
    <source>
        <dbReference type="Pfam" id="PF13231"/>
    </source>
</evidence>
<proteinExistence type="predicted"/>
<dbReference type="GO" id="GO:0016763">
    <property type="term" value="F:pentosyltransferase activity"/>
    <property type="evidence" value="ECO:0007669"/>
    <property type="project" value="TreeGrafter"/>
</dbReference>
<feature type="domain" description="Glycosyltransferase RgtA/B/C/D-like" evidence="9">
    <location>
        <begin position="45"/>
        <end position="197"/>
    </location>
</feature>
<dbReference type="PANTHER" id="PTHR33908:SF11">
    <property type="entry name" value="MEMBRANE PROTEIN"/>
    <property type="match status" value="1"/>
</dbReference>
<feature type="transmembrane region" description="Helical" evidence="8">
    <location>
        <begin position="67"/>
        <end position="90"/>
    </location>
</feature>
<dbReference type="InterPro" id="IPR050297">
    <property type="entry name" value="LipidA_mod_glycosyltrf_83"/>
</dbReference>
<dbReference type="Proteomes" id="UP000580856">
    <property type="component" value="Unassembled WGS sequence"/>
</dbReference>
<feature type="transmembrane region" description="Helical" evidence="8">
    <location>
        <begin position="188"/>
        <end position="207"/>
    </location>
</feature>
<reference evidence="10 11" key="1">
    <citation type="submission" date="2020-03" db="EMBL/GenBank/DDBJ databases">
        <title>Genomic Encyclopedia of Type Strains, Phase IV (KMG-IV): sequencing the most valuable type-strain genomes for metagenomic binning, comparative biology and taxonomic classification.</title>
        <authorList>
            <person name="Goeker M."/>
        </authorList>
    </citation>
    <scope>NUCLEOTIDE SEQUENCE [LARGE SCALE GENOMIC DNA]</scope>
    <source>
        <strain evidence="10 11">DSM 24233</strain>
    </source>
</reference>
<feature type="transmembrane region" description="Helical" evidence="8">
    <location>
        <begin position="143"/>
        <end position="176"/>
    </location>
</feature>
<protein>
    <recommendedName>
        <fullName evidence="9">Glycosyltransferase RgtA/B/C/D-like domain-containing protein</fullName>
    </recommendedName>
</protein>
<keyword evidence="7 8" id="KW-0472">Membrane</keyword>
<dbReference type="GO" id="GO:0009103">
    <property type="term" value="P:lipopolysaccharide biosynthetic process"/>
    <property type="evidence" value="ECO:0007669"/>
    <property type="project" value="UniProtKB-ARBA"/>
</dbReference>
<evidence type="ECO:0000256" key="7">
    <source>
        <dbReference type="ARBA" id="ARBA00023136"/>
    </source>
</evidence>
<feature type="transmembrane region" description="Helical" evidence="8">
    <location>
        <begin position="253"/>
        <end position="272"/>
    </location>
</feature>
<organism evidence="10 11">
    <name type="scientific">Desulfobaculum xiamenense</name>
    <dbReference type="NCBI Taxonomy" id="995050"/>
    <lineage>
        <taxon>Bacteria</taxon>
        <taxon>Pseudomonadati</taxon>
        <taxon>Thermodesulfobacteriota</taxon>
        <taxon>Desulfovibrionia</taxon>
        <taxon>Desulfovibrionales</taxon>
        <taxon>Desulfovibrionaceae</taxon>
        <taxon>Desulfobaculum</taxon>
    </lineage>
</organism>
<dbReference type="EMBL" id="JAATJA010000002">
    <property type="protein sequence ID" value="NJB68887.1"/>
    <property type="molecule type" value="Genomic_DNA"/>
</dbReference>
<evidence type="ECO:0000256" key="4">
    <source>
        <dbReference type="ARBA" id="ARBA00022679"/>
    </source>
</evidence>